<dbReference type="Proteomes" id="UP000037069">
    <property type="component" value="Unassembled WGS sequence"/>
</dbReference>
<dbReference type="Pfam" id="PF03535">
    <property type="entry name" value="Paxillin"/>
    <property type="match status" value="1"/>
</dbReference>
<keyword evidence="16" id="KW-1185">Reference proteome</keyword>
<evidence type="ECO:0000256" key="2">
    <source>
        <dbReference type="ARBA" id="ARBA00004246"/>
    </source>
</evidence>
<feature type="region of interest" description="Disordered" evidence="13">
    <location>
        <begin position="168"/>
        <end position="192"/>
    </location>
</feature>
<dbReference type="CDD" id="cd09336">
    <property type="entry name" value="LIM1_Paxillin_like"/>
    <property type="match status" value="1"/>
</dbReference>
<accession>A0A0L0BVA0</accession>
<keyword evidence="6" id="KW-0677">Repeat</keyword>
<evidence type="ECO:0000313" key="15">
    <source>
        <dbReference type="EMBL" id="KNC23951.1"/>
    </source>
</evidence>
<dbReference type="InterPro" id="IPR001904">
    <property type="entry name" value="Paxillin_Lim_dom4"/>
</dbReference>
<dbReference type="OMA" id="QNESHTS"/>
<dbReference type="GO" id="GO:0005925">
    <property type="term" value="C:focal adhesion"/>
    <property type="evidence" value="ECO:0007669"/>
    <property type="project" value="UniProtKB-SubCell"/>
</dbReference>
<dbReference type="Gene3D" id="2.10.110.10">
    <property type="entry name" value="Cysteine Rich Protein"/>
    <property type="match status" value="4"/>
</dbReference>
<sequence>MEDLDALLADLQNSVPGHQPQHQQQPHYATTQTVTSVQQQRQVPQPQHHQQQQQQQHNYIESSSGYGSLRGKAPPSTQPIYQEHYSETRTSVSPSAGQPHHMGGYNGIGNSNSSSHYQNQGAIPRQQYNGTNVGGMGPTSASLHQQQLNTASNLSELDSLLQDLSSARYNGNGYDRKDTSGPSGFHSTPSSKYNTYNSYASVEERPTVDSLLNEMDNASLYAVPNGARTKSPTPGRHVTITVRETKTENLAGPEGPVRQMEEKVVKQKDSFTPNNAAHQAYASSATKELDDLMASLSDLKVNNGSNHYHQTITDYAKPNKGTSHLTQTITETTTSTLVEDNQPDQLDSMLGSLQANMNRQGVNTVQKGCCNACEKPIVGQVITALGKTWHPEHFTCNHCNQELGTRNFFERDGFPYCEPDYHNLFSPRCAYCNGAILDKCVTALDKTWHTEHFFCAQCGQQFGEDGFHERDGKPYCRNDYFEMFAPKCNGCNRAIMENYISALNSQWHPDCFVCRDCRQPFHGGSFFDHEGLPYCETHYHAKRGSLCAGCSKPITGRCITAMFKKFHPEHFVCAFCLKQLNKGTFKEQNDKPYCHTCFEKIFG</sequence>
<dbReference type="AlphaFoldDB" id="A0A0L0BVA0"/>
<protein>
    <recommendedName>
        <fullName evidence="14">LIM zinc-binding domain-containing protein</fullName>
    </recommendedName>
</protein>
<keyword evidence="9 12" id="KW-0440">LIM domain</keyword>
<keyword evidence="3" id="KW-0963">Cytoplasm</keyword>
<dbReference type="SMART" id="SM00132">
    <property type="entry name" value="LIM"/>
    <property type="match status" value="4"/>
</dbReference>
<dbReference type="InterPro" id="IPR047075">
    <property type="entry name" value="Paxillin_TGFB1I1_LIM_dom1"/>
</dbReference>
<evidence type="ECO:0000256" key="9">
    <source>
        <dbReference type="ARBA" id="ARBA00023038"/>
    </source>
</evidence>
<evidence type="ECO:0000256" key="10">
    <source>
        <dbReference type="ARBA" id="ARBA00023212"/>
    </source>
</evidence>
<dbReference type="FunFam" id="2.10.110.10:FF:000012">
    <property type="entry name" value="Paxillin isoform 1"/>
    <property type="match status" value="1"/>
</dbReference>
<feature type="region of interest" description="Disordered" evidence="13">
    <location>
        <begin position="1"/>
        <end position="119"/>
    </location>
</feature>
<dbReference type="STRING" id="7375.A0A0L0BVA0"/>
<dbReference type="FunFam" id="2.10.110.10:FF:000009">
    <property type="entry name" value="Paxillin isoform 1"/>
    <property type="match status" value="1"/>
</dbReference>
<feature type="compositionally biased region" description="Low complexity" evidence="13">
    <location>
        <begin position="16"/>
        <end position="57"/>
    </location>
</feature>
<evidence type="ECO:0000256" key="5">
    <source>
        <dbReference type="ARBA" id="ARBA00022723"/>
    </source>
</evidence>
<dbReference type="EMBL" id="JRES01001284">
    <property type="protein sequence ID" value="KNC23951.1"/>
    <property type="molecule type" value="Genomic_DNA"/>
</dbReference>
<dbReference type="CDD" id="cd09411">
    <property type="entry name" value="LIM4_Paxillin"/>
    <property type="match status" value="1"/>
</dbReference>
<dbReference type="PROSITE" id="PS00478">
    <property type="entry name" value="LIM_DOMAIN_1"/>
    <property type="match status" value="2"/>
</dbReference>
<proteinExistence type="predicted"/>
<evidence type="ECO:0000256" key="13">
    <source>
        <dbReference type="SAM" id="MobiDB-lite"/>
    </source>
</evidence>
<keyword evidence="7 12" id="KW-0862">Zinc</keyword>
<reference evidence="15 16" key="1">
    <citation type="journal article" date="2015" name="Nat. Commun.">
        <title>Lucilia cuprina genome unlocks parasitic fly biology to underpin future interventions.</title>
        <authorList>
            <person name="Anstead C.A."/>
            <person name="Korhonen P.K."/>
            <person name="Young N.D."/>
            <person name="Hall R.S."/>
            <person name="Jex A.R."/>
            <person name="Murali S.C."/>
            <person name="Hughes D.S."/>
            <person name="Lee S.F."/>
            <person name="Perry T."/>
            <person name="Stroehlein A.J."/>
            <person name="Ansell B.R."/>
            <person name="Breugelmans B."/>
            <person name="Hofmann A."/>
            <person name="Qu J."/>
            <person name="Dugan S."/>
            <person name="Lee S.L."/>
            <person name="Chao H."/>
            <person name="Dinh H."/>
            <person name="Han Y."/>
            <person name="Doddapaneni H.V."/>
            <person name="Worley K.C."/>
            <person name="Muzny D.M."/>
            <person name="Ioannidis P."/>
            <person name="Waterhouse R.M."/>
            <person name="Zdobnov E.M."/>
            <person name="James P.J."/>
            <person name="Bagnall N.H."/>
            <person name="Kotze A.C."/>
            <person name="Gibbs R.A."/>
            <person name="Richards S."/>
            <person name="Batterham P."/>
            <person name="Gasser R.B."/>
        </authorList>
    </citation>
    <scope>NUCLEOTIDE SEQUENCE [LARGE SCALE GENOMIC DNA]</scope>
    <source>
        <strain evidence="15 16">LS</strain>
        <tissue evidence="15">Full body</tissue>
    </source>
</reference>
<dbReference type="OrthoDB" id="15567at2759"/>
<organism evidence="15 16">
    <name type="scientific">Lucilia cuprina</name>
    <name type="common">Green bottle fly</name>
    <name type="synonym">Australian sheep blowfly</name>
    <dbReference type="NCBI Taxonomy" id="7375"/>
    <lineage>
        <taxon>Eukaryota</taxon>
        <taxon>Metazoa</taxon>
        <taxon>Ecdysozoa</taxon>
        <taxon>Arthropoda</taxon>
        <taxon>Hexapoda</taxon>
        <taxon>Insecta</taxon>
        <taxon>Pterygota</taxon>
        <taxon>Neoptera</taxon>
        <taxon>Endopterygota</taxon>
        <taxon>Diptera</taxon>
        <taxon>Brachycera</taxon>
        <taxon>Muscomorpha</taxon>
        <taxon>Oestroidea</taxon>
        <taxon>Calliphoridae</taxon>
        <taxon>Luciliinae</taxon>
        <taxon>Lucilia</taxon>
    </lineage>
</organism>
<keyword evidence="8" id="KW-0965">Cell junction</keyword>
<evidence type="ECO:0000256" key="3">
    <source>
        <dbReference type="ARBA" id="ARBA00022490"/>
    </source>
</evidence>
<comment type="subcellular location">
    <subcellularLocation>
        <location evidence="2">Cell junction</location>
        <location evidence="2">Focal adhesion</location>
    </subcellularLocation>
    <subcellularLocation>
        <location evidence="1">Cytoplasm</location>
        <location evidence="1">Cytoskeleton</location>
    </subcellularLocation>
    <subcellularLocation>
        <location evidence="11">Cytoplasm</location>
        <location evidence="11">Myofibril</location>
        <location evidence="11">Sarcomere</location>
        <location evidence="11">M line</location>
    </subcellularLocation>
</comment>
<feature type="domain" description="LIM zinc-binding" evidence="14">
    <location>
        <begin position="486"/>
        <end position="545"/>
    </location>
</feature>
<name>A0A0L0BVA0_LUCCU</name>
<dbReference type="PANTHER" id="PTHR24216:SF8">
    <property type="entry name" value="PAXILLIN, ISOFORM F"/>
    <property type="match status" value="1"/>
</dbReference>
<feature type="domain" description="LIM zinc-binding" evidence="14">
    <location>
        <begin position="368"/>
        <end position="427"/>
    </location>
</feature>
<dbReference type="InterPro" id="IPR001781">
    <property type="entry name" value="Znf_LIM"/>
</dbReference>
<gene>
    <name evidence="15" type="ORF">FF38_01010</name>
</gene>
<dbReference type="FunFam" id="2.10.110.10:FF:000018">
    <property type="entry name" value="Paxillin isoform 1"/>
    <property type="match status" value="1"/>
</dbReference>
<feature type="compositionally biased region" description="Polar residues" evidence="13">
    <location>
        <begin position="180"/>
        <end position="192"/>
    </location>
</feature>
<evidence type="ECO:0000313" key="16">
    <source>
        <dbReference type="Proteomes" id="UP000037069"/>
    </source>
</evidence>
<evidence type="ECO:0000256" key="11">
    <source>
        <dbReference type="ARBA" id="ARBA00037833"/>
    </source>
</evidence>
<feature type="domain" description="LIM zinc-binding" evidence="14">
    <location>
        <begin position="428"/>
        <end position="485"/>
    </location>
</feature>
<evidence type="ECO:0000256" key="8">
    <source>
        <dbReference type="ARBA" id="ARBA00022949"/>
    </source>
</evidence>
<keyword evidence="10" id="KW-0206">Cytoskeleton</keyword>
<dbReference type="GO" id="GO:0055120">
    <property type="term" value="C:striated muscle dense body"/>
    <property type="evidence" value="ECO:0007669"/>
    <property type="project" value="UniProtKB-ARBA"/>
</dbReference>
<dbReference type="PROSITE" id="PS50023">
    <property type="entry name" value="LIM_DOMAIN_2"/>
    <property type="match status" value="4"/>
</dbReference>
<dbReference type="GO" id="GO:0046872">
    <property type="term" value="F:metal ion binding"/>
    <property type="evidence" value="ECO:0007669"/>
    <property type="project" value="UniProtKB-KW"/>
</dbReference>
<comment type="caution">
    <text evidence="15">The sequence shown here is derived from an EMBL/GenBank/DDBJ whole genome shotgun (WGS) entry which is preliminary data.</text>
</comment>
<evidence type="ECO:0000256" key="12">
    <source>
        <dbReference type="PROSITE-ProRule" id="PRU00125"/>
    </source>
</evidence>
<evidence type="ECO:0000256" key="7">
    <source>
        <dbReference type="ARBA" id="ARBA00022833"/>
    </source>
</evidence>
<feature type="domain" description="LIM zinc-binding" evidence="14">
    <location>
        <begin position="546"/>
        <end position="603"/>
    </location>
</feature>
<evidence type="ECO:0000256" key="4">
    <source>
        <dbReference type="ARBA" id="ARBA00022553"/>
    </source>
</evidence>
<evidence type="ECO:0000259" key="14">
    <source>
        <dbReference type="PROSITE" id="PS50023"/>
    </source>
</evidence>
<keyword evidence="4" id="KW-0597">Phosphoprotein</keyword>
<dbReference type="PANTHER" id="PTHR24216">
    <property type="entry name" value="PAXILLIN-RELATED"/>
    <property type="match status" value="1"/>
</dbReference>
<evidence type="ECO:0000256" key="6">
    <source>
        <dbReference type="ARBA" id="ARBA00022737"/>
    </source>
</evidence>
<dbReference type="Pfam" id="PF00412">
    <property type="entry name" value="LIM"/>
    <property type="match status" value="4"/>
</dbReference>
<dbReference type="GO" id="GO:0031430">
    <property type="term" value="C:M band"/>
    <property type="evidence" value="ECO:0007669"/>
    <property type="project" value="UniProtKB-SubCell"/>
</dbReference>
<dbReference type="GO" id="GO:0005856">
    <property type="term" value="C:cytoskeleton"/>
    <property type="evidence" value="ECO:0007669"/>
    <property type="project" value="UniProtKB-SubCell"/>
</dbReference>
<keyword evidence="5 12" id="KW-0479">Metal-binding</keyword>
<dbReference type="CDD" id="cd09338">
    <property type="entry name" value="LIM3_Paxillin_like"/>
    <property type="match status" value="1"/>
</dbReference>
<dbReference type="CDD" id="cd09337">
    <property type="entry name" value="LIM2_Paxillin_like"/>
    <property type="match status" value="1"/>
</dbReference>
<dbReference type="FunFam" id="2.10.110.10:FF:000008">
    <property type="entry name" value="Paxillin isoform 1"/>
    <property type="match status" value="1"/>
</dbReference>
<dbReference type="SUPFAM" id="SSF57716">
    <property type="entry name" value="Glucocorticoid receptor-like (DNA-binding domain)"/>
    <property type="match status" value="5"/>
</dbReference>
<evidence type="ECO:0000256" key="1">
    <source>
        <dbReference type="ARBA" id="ARBA00004245"/>
    </source>
</evidence>